<evidence type="ECO:0000256" key="6">
    <source>
        <dbReference type="ARBA" id="ARBA00022884"/>
    </source>
</evidence>
<evidence type="ECO:0000259" key="7">
    <source>
        <dbReference type="Pfam" id="PF00588"/>
    </source>
</evidence>
<dbReference type="GO" id="GO:0000049">
    <property type="term" value="F:tRNA binding"/>
    <property type="evidence" value="ECO:0007669"/>
    <property type="project" value="UniProtKB-KW"/>
</dbReference>
<keyword evidence="10" id="KW-1185">Reference proteome</keyword>
<dbReference type="HOGENOM" id="CLU_021322_4_2_1"/>
<evidence type="ECO:0000256" key="4">
    <source>
        <dbReference type="ARBA" id="ARBA00022691"/>
    </source>
</evidence>
<reference evidence="10" key="2">
    <citation type="submission" date="2012-11" db="EMBL/GenBank/DDBJ databases">
        <authorList>
            <person name="Kuo A."/>
            <person name="Curtis B.A."/>
            <person name="Tanifuji G."/>
            <person name="Burki F."/>
            <person name="Gruber A."/>
            <person name="Irimia M."/>
            <person name="Maruyama S."/>
            <person name="Arias M.C."/>
            <person name="Ball S.G."/>
            <person name="Gile G.H."/>
            <person name="Hirakawa Y."/>
            <person name="Hopkins J.F."/>
            <person name="Rensing S.A."/>
            <person name="Schmutz J."/>
            <person name="Symeonidi A."/>
            <person name="Elias M."/>
            <person name="Eveleigh R.J."/>
            <person name="Herman E.K."/>
            <person name="Klute M.J."/>
            <person name="Nakayama T."/>
            <person name="Obornik M."/>
            <person name="Reyes-Prieto A."/>
            <person name="Armbrust E.V."/>
            <person name="Aves S.J."/>
            <person name="Beiko R.G."/>
            <person name="Coutinho P."/>
            <person name="Dacks J.B."/>
            <person name="Durnford D.G."/>
            <person name="Fast N.M."/>
            <person name="Green B.R."/>
            <person name="Grisdale C."/>
            <person name="Hempe F."/>
            <person name="Henrissat B."/>
            <person name="Hoppner M.P."/>
            <person name="Ishida K.-I."/>
            <person name="Kim E."/>
            <person name="Koreny L."/>
            <person name="Kroth P.G."/>
            <person name="Liu Y."/>
            <person name="Malik S.-B."/>
            <person name="Maier U.G."/>
            <person name="McRose D."/>
            <person name="Mock T."/>
            <person name="Neilson J.A."/>
            <person name="Onodera N.T."/>
            <person name="Poole A.M."/>
            <person name="Pritham E.J."/>
            <person name="Richards T.A."/>
            <person name="Rocap G."/>
            <person name="Roy S.W."/>
            <person name="Sarai C."/>
            <person name="Schaack S."/>
            <person name="Shirato S."/>
            <person name="Slamovits C.H."/>
            <person name="Spencer D.F."/>
            <person name="Suzuki S."/>
            <person name="Worden A.Z."/>
            <person name="Zauner S."/>
            <person name="Barry K."/>
            <person name="Bell C."/>
            <person name="Bharti A.K."/>
            <person name="Crow J.A."/>
            <person name="Grimwood J."/>
            <person name="Kramer R."/>
            <person name="Lindquist E."/>
            <person name="Lucas S."/>
            <person name="Salamov A."/>
            <person name="McFadden G.I."/>
            <person name="Lane C.E."/>
            <person name="Keeling P.J."/>
            <person name="Gray M.W."/>
            <person name="Grigoriev I.V."/>
            <person name="Archibald J.M."/>
        </authorList>
    </citation>
    <scope>NUCLEOTIDE SEQUENCE</scope>
    <source>
        <strain evidence="10">CCMP2712</strain>
    </source>
</reference>
<gene>
    <name evidence="8" type="ORF">GUITHDRAFT_151995</name>
</gene>
<dbReference type="Proteomes" id="UP000011087">
    <property type="component" value="Unassembled WGS sequence"/>
</dbReference>
<protein>
    <recommendedName>
        <fullName evidence="7">tRNA/rRNA methyltransferase SpoU type domain-containing protein</fullName>
    </recommendedName>
</protein>
<organism evidence="8">
    <name type="scientific">Guillardia theta (strain CCMP2712)</name>
    <name type="common">Cryptophyte</name>
    <dbReference type="NCBI Taxonomy" id="905079"/>
    <lineage>
        <taxon>Eukaryota</taxon>
        <taxon>Cryptophyceae</taxon>
        <taxon>Pyrenomonadales</taxon>
        <taxon>Geminigeraceae</taxon>
        <taxon>Guillardia</taxon>
    </lineage>
</organism>
<evidence type="ECO:0000256" key="1">
    <source>
        <dbReference type="ARBA" id="ARBA00022555"/>
    </source>
</evidence>
<dbReference type="OMA" id="KIPMVGF"/>
<sequence>MIHMLLPVAPQRLAKLQRAVLNRMSGFRIVIDGVQDPGNHAAVMRTAEALGLLDLHVIRYVRDKPQRRTSLSKSITKGGEQWLRIHFHNTAGDCLHHLRQEGFSQILAAKPRNPQTDTARNPVELSEVDFGKKTALIIGNEKNGVSSEMSELCDGDFCIDMHGL</sequence>
<dbReference type="STRING" id="905079.L1JIB9"/>
<dbReference type="PaxDb" id="55529-EKX47889"/>
<dbReference type="GeneID" id="17304519"/>
<dbReference type="SUPFAM" id="SSF75217">
    <property type="entry name" value="alpha/beta knot"/>
    <property type="match status" value="1"/>
</dbReference>
<evidence type="ECO:0000313" key="10">
    <source>
        <dbReference type="Proteomes" id="UP000011087"/>
    </source>
</evidence>
<dbReference type="EnsemblProtists" id="EKX47889">
    <property type="protein sequence ID" value="EKX47889"/>
    <property type="gene ID" value="GUITHDRAFT_151995"/>
</dbReference>
<keyword evidence="4" id="KW-0949">S-adenosyl-L-methionine</keyword>
<accession>L1JIB9</accession>
<reference evidence="8 10" key="1">
    <citation type="journal article" date="2012" name="Nature">
        <title>Algal genomes reveal evolutionary mosaicism and the fate of nucleomorphs.</title>
        <authorList>
            <consortium name="DOE Joint Genome Institute"/>
            <person name="Curtis B.A."/>
            <person name="Tanifuji G."/>
            <person name="Burki F."/>
            <person name="Gruber A."/>
            <person name="Irimia M."/>
            <person name="Maruyama S."/>
            <person name="Arias M.C."/>
            <person name="Ball S.G."/>
            <person name="Gile G.H."/>
            <person name="Hirakawa Y."/>
            <person name="Hopkins J.F."/>
            <person name="Kuo A."/>
            <person name="Rensing S.A."/>
            <person name="Schmutz J."/>
            <person name="Symeonidi A."/>
            <person name="Elias M."/>
            <person name="Eveleigh R.J."/>
            <person name="Herman E.K."/>
            <person name="Klute M.J."/>
            <person name="Nakayama T."/>
            <person name="Obornik M."/>
            <person name="Reyes-Prieto A."/>
            <person name="Armbrust E.V."/>
            <person name="Aves S.J."/>
            <person name="Beiko R.G."/>
            <person name="Coutinho P."/>
            <person name="Dacks J.B."/>
            <person name="Durnford D.G."/>
            <person name="Fast N.M."/>
            <person name="Green B.R."/>
            <person name="Grisdale C.J."/>
            <person name="Hempel F."/>
            <person name="Henrissat B."/>
            <person name="Hoppner M.P."/>
            <person name="Ishida K."/>
            <person name="Kim E."/>
            <person name="Koreny L."/>
            <person name="Kroth P.G."/>
            <person name="Liu Y."/>
            <person name="Malik S.B."/>
            <person name="Maier U.G."/>
            <person name="McRose D."/>
            <person name="Mock T."/>
            <person name="Neilson J.A."/>
            <person name="Onodera N.T."/>
            <person name="Poole A.M."/>
            <person name="Pritham E.J."/>
            <person name="Richards T.A."/>
            <person name="Rocap G."/>
            <person name="Roy S.W."/>
            <person name="Sarai C."/>
            <person name="Schaack S."/>
            <person name="Shirato S."/>
            <person name="Slamovits C.H."/>
            <person name="Spencer D.F."/>
            <person name="Suzuki S."/>
            <person name="Worden A.Z."/>
            <person name="Zauner S."/>
            <person name="Barry K."/>
            <person name="Bell C."/>
            <person name="Bharti A.K."/>
            <person name="Crow J.A."/>
            <person name="Grimwood J."/>
            <person name="Kramer R."/>
            <person name="Lindquist E."/>
            <person name="Lucas S."/>
            <person name="Salamov A."/>
            <person name="McFadden G.I."/>
            <person name="Lane C.E."/>
            <person name="Keeling P.J."/>
            <person name="Gray M.W."/>
            <person name="Grigoriev I.V."/>
            <person name="Archibald J.M."/>
        </authorList>
    </citation>
    <scope>NUCLEOTIDE SEQUENCE</scope>
    <source>
        <strain evidence="8 10">CCMP2712</strain>
    </source>
</reference>
<keyword evidence="1" id="KW-0820">tRNA-binding</keyword>
<dbReference type="AlphaFoldDB" id="L1JIB9"/>
<dbReference type="GO" id="GO:0008173">
    <property type="term" value="F:RNA methyltransferase activity"/>
    <property type="evidence" value="ECO:0007669"/>
    <property type="project" value="InterPro"/>
</dbReference>
<dbReference type="EMBL" id="JH992988">
    <property type="protein sequence ID" value="EKX47889.1"/>
    <property type="molecule type" value="Genomic_DNA"/>
</dbReference>
<dbReference type="GO" id="GO:0002938">
    <property type="term" value="P:tRNA guanine ribose methylation"/>
    <property type="evidence" value="ECO:0007669"/>
    <property type="project" value="TreeGrafter"/>
</dbReference>
<dbReference type="KEGG" id="gtt:GUITHDRAFT_151995"/>
<evidence type="ECO:0000313" key="9">
    <source>
        <dbReference type="EnsemblProtists" id="EKX47889"/>
    </source>
</evidence>
<dbReference type="OrthoDB" id="241340at2759"/>
<dbReference type="InterPro" id="IPR029028">
    <property type="entry name" value="Alpha/beta_knot_MTases"/>
</dbReference>
<dbReference type="InterPro" id="IPR033671">
    <property type="entry name" value="TrmH"/>
</dbReference>
<dbReference type="PANTHER" id="PTHR43453">
    <property type="entry name" value="RRNA METHYLASE-LIKE"/>
    <property type="match status" value="1"/>
</dbReference>
<evidence type="ECO:0000256" key="2">
    <source>
        <dbReference type="ARBA" id="ARBA00022603"/>
    </source>
</evidence>
<name>L1JIB9_GUITC</name>
<keyword evidence="5" id="KW-0819">tRNA processing</keyword>
<feature type="domain" description="tRNA/rRNA methyltransferase SpoU type" evidence="7">
    <location>
        <begin position="27"/>
        <end position="163"/>
    </location>
</feature>
<dbReference type="RefSeq" id="XP_005834869.1">
    <property type="nucleotide sequence ID" value="XM_005834812.1"/>
</dbReference>
<evidence type="ECO:0000313" key="8">
    <source>
        <dbReference type="EMBL" id="EKX47889.1"/>
    </source>
</evidence>
<keyword evidence="2" id="KW-0489">Methyltransferase</keyword>
<dbReference type="InterPro" id="IPR001537">
    <property type="entry name" value="SpoU_MeTrfase"/>
</dbReference>
<evidence type="ECO:0000256" key="5">
    <source>
        <dbReference type="ARBA" id="ARBA00022694"/>
    </source>
</evidence>
<keyword evidence="6" id="KW-0694">RNA-binding</keyword>
<proteinExistence type="predicted"/>
<evidence type="ECO:0000256" key="3">
    <source>
        <dbReference type="ARBA" id="ARBA00022679"/>
    </source>
</evidence>
<dbReference type="Gene3D" id="3.40.1280.10">
    <property type="match status" value="1"/>
</dbReference>
<dbReference type="PANTHER" id="PTHR43453:SF1">
    <property type="entry name" value="TRNA_RRNA METHYLTRANSFERASE SPOU TYPE DOMAIN-CONTAINING PROTEIN"/>
    <property type="match status" value="1"/>
</dbReference>
<keyword evidence="3" id="KW-0808">Transferase</keyword>
<dbReference type="Pfam" id="PF00588">
    <property type="entry name" value="SpoU_methylase"/>
    <property type="match status" value="1"/>
</dbReference>
<dbReference type="InterPro" id="IPR029026">
    <property type="entry name" value="tRNA_m1G_MTases_N"/>
</dbReference>
<dbReference type="eggNOG" id="KOG0838">
    <property type="taxonomic scope" value="Eukaryota"/>
</dbReference>
<reference evidence="9" key="3">
    <citation type="submission" date="2016-03" db="UniProtKB">
        <authorList>
            <consortium name="EnsemblProtists"/>
        </authorList>
    </citation>
    <scope>IDENTIFICATION</scope>
</reference>
<feature type="non-terminal residue" evidence="8">
    <location>
        <position position="1"/>
    </location>
</feature>